<protein>
    <submittedName>
        <fullName evidence="2">Uncharacterized protein</fullName>
    </submittedName>
</protein>
<organism evidence="2 3">
    <name type="scientific">Trifolium medium</name>
    <dbReference type="NCBI Taxonomy" id="97028"/>
    <lineage>
        <taxon>Eukaryota</taxon>
        <taxon>Viridiplantae</taxon>
        <taxon>Streptophyta</taxon>
        <taxon>Embryophyta</taxon>
        <taxon>Tracheophyta</taxon>
        <taxon>Spermatophyta</taxon>
        <taxon>Magnoliopsida</taxon>
        <taxon>eudicotyledons</taxon>
        <taxon>Gunneridae</taxon>
        <taxon>Pentapetalae</taxon>
        <taxon>rosids</taxon>
        <taxon>fabids</taxon>
        <taxon>Fabales</taxon>
        <taxon>Fabaceae</taxon>
        <taxon>Papilionoideae</taxon>
        <taxon>50 kb inversion clade</taxon>
        <taxon>NPAAA clade</taxon>
        <taxon>Hologalegina</taxon>
        <taxon>IRL clade</taxon>
        <taxon>Trifolieae</taxon>
        <taxon>Trifolium</taxon>
    </lineage>
</organism>
<evidence type="ECO:0000313" key="3">
    <source>
        <dbReference type="Proteomes" id="UP000265520"/>
    </source>
</evidence>
<comment type="caution">
    <text evidence="2">The sequence shown here is derived from an EMBL/GenBank/DDBJ whole genome shotgun (WGS) entry which is preliminary data.</text>
</comment>
<proteinExistence type="predicted"/>
<dbReference type="AlphaFoldDB" id="A0A392R9H8"/>
<evidence type="ECO:0000256" key="1">
    <source>
        <dbReference type="SAM" id="MobiDB-lite"/>
    </source>
</evidence>
<accession>A0A392R9H8</accession>
<reference evidence="2 3" key="1">
    <citation type="journal article" date="2018" name="Front. Plant Sci.">
        <title>Red Clover (Trifolium pratense) and Zigzag Clover (T. medium) - A Picture of Genomic Similarities and Differences.</title>
        <authorList>
            <person name="Dluhosova J."/>
            <person name="Istvanek J."/>
            <person name="Nedelnik J."/>
            <person name="Repkova J."/>
        </authorList>
    </citation>
    <scope>NUCLEOTIDE SEQUENCE [LARGE SCALE GENOMIC DNA]</scope>
    <source>
        <strain evidence="3">cv. 10/8</strain>
        <tissue evidence="2">Leaf</tissue>
    </source>
</reference>
<feature type="non-terminal residue" evidence="2">
    <location>
        <position position="58"/>
    </location>
</feature>
<dbReference type="EMBL" id="LXQA010197746">
    <property type="protein sequence ID" value="MCI32684.1"/>
    <property type="molecule type" value="Genomic_DNA"/>
</dbReference>
<sequence length="58" mass="6509">MSISTVNEDPRGNCPVWESEDGEFFSVGMKEKVLRERFGDGDGILPSVPRRLRPRGDS</sequence>
<evidence type="ECO:0000313" key="2">
    <source>
        <dbReference type="EMBL" id="MCI32684.1"/>
    </source>
</evidence>
<dbReference type="Proteomes" id="UP000265520">
    <property type="component" value="Unassembled WGS sequence"/>
</dbReference>
<name>A0A392R9H8_9FABA</name>
<keyword evidence="3" id="KW-1185">Reference proteome</keyword>
<feature type="region of interest" description="Disordered" evidence="1">
    <location>
        <begin position="39"/>
        <end position="58"/>
    </location>
</feature>